<dbReference type="RefSeq" id="XP_025560963.1">
    <property type="nucleotide sequence ID" value="XM_025707138.1"/>
</dbReference>
<organism evidence="2 3">
    <name type="scientific">Aspergillus vadensis (strain CBS 113365 / IMI 142717 / IBT 24658)</name>
    <dbReference type="NCBI Taxonomy" id="1448311"/>
    <lineage>
        <taxon>Eukaryota</taxon>
        <taxon>Fungi</taxon>
        <taxon>Dikarya</taxon>
        <taxon>Ascomycota</taxon>
        <taxon>Pezizomycotina</taxon>
        <taxon>Eurotiomycetes</taxon>
        <taxon>Eurotiomycetidae</taxon>
        <taxon>Eurotiales</taxon>
        <taxon>Aspergillaceae</taxon>
        <taxon>Aspergillus</taxon>
        <taxon>Aspergillus subgen. Circumdati</taxon>
    </lineage>
</organism>
<dbReference type="Proteomes" id="UP000248405">
    <property type="component" value="Unassembled WGS sequence"/>
</dbReference>
<feature type="non-terminal residue" evidence="2">
    <location>
        <position position="76"/>
    </location>
</feature>
<evidence type="ECO:0000313" key="2">
    <source>
        <dbReference type="EMBL" id="PYH67169.1"/>
    </source>
</evidence>
<name>A0A319B3S5_ASPVC</name>
<dbReference type="AlphaFoldDB" id="A0A319B3S5"/>
<evidence type="ECO:0000256" key="1">
    <source>
        <dbReference type="SAM" id="Phobius"/>
    </source>
</evidence>
<protein>
    <submittedName>
        <fullName evidence="2">Uncharacterized protein</fullName>
    </submittedName>
</protein>
<reference evidence="2" key="1">
    <citation type="submission" date="2016-12" db="EMBL/GenBank/DDBJ databases">
        <title>The genomes of Aspergillus section Nigri reveals drivers in fungal speciation.</title>
        <authorList>
            <consortium name="DOE Joint Genome Institute"/>
            <person name="Vesth T.C."/>
            <person name="Nybo J."/>
            <person name="Theobald S."/>
            <person name="Brandl J."/>
            <person name="Frisvad J.C."/>
            <person name="Nielsen K.F."/>
            <person name="Lyhne E.K."/>
            <person name="Kogle M.E."/>
            <person name="Kuo A."/>
            <person name="Riley R."/>
            <person name="Clum A."/>
            <person name="Nolan M."/>
            <person name="Lipzen A."/>
            <person name="Salamov A."/>
            <person name="Henrissat B."/>
            <person name="Wiebenga A."/>
            <person name="De Vries R.P."/>
            <person name="Grigoriev I.V."/>
            <person name="Mortensen U.H."/>
            <person name="Andersen M.R."/>
            <person name="Baker S.E."/>
        </authorList>
    </citation>
    <scope>NUCLEOTIDE SEQUENCE [LARGE SCALE GENOMIC DNA]</scope>
    <source>
        <strain evidence="2">CBS 113365</strain>
    </source>
</reference>
<dbReference type="EMBL" id="KZ821631">
    <property type="protein sequence ID" value="PYH67169.1"/>
    <property type="molecule type" value="Genomic_DNA"/>
</dbReference>
<proteinExistence type="predicted"/>
<keyword evidence="3" id="KW-1185">Reference proteome</keyword>
<gene>
    <name evidence="2" type="ORF">BO88DRAFT_406378</name>
</gene>
<keyword evidence="1" id="KW-0812">Transmembrane</keyword>
<keyword evidence="1" id="KW-1133">Transmembrane helix</keyword>
<sequence>MGSYLYAVLGTSTCQSIFTCYDVRKPRSARAMLSVLSSIGAILCITGGIEACMERRSVSVNARCQSCTIFSLDFVV</sequence>
<dbReference type="GeneID" id="37211730"/>
<feature type="transmembrane region" description="Helical" evidence="1">
    <location>
        <begin position="31"/>
        <end position="53"/>
    </location>
</feature>
<evidence type="ECO:0000313" key="3">
    <source>
        <dbReference type="Proteomes" id="UP000248405"/>
    </source>
</evidence>
<keyword evidence="1" id="KW-0472">Membrane</keyword>
<accession>A0A319B3S5</accession>